<dbReference type="AlphaFoldDB" id="A0A6G1KC41"/>
<evidence type="ECO:0000313" key="5">
    <source>
        <dbReference type="Proteomes" id="UP000799428"/>
    </source>
</evidence>
<keyword evidence="5" id="KW-1185">Reference proteome</keyword>
<feature type="chain" id="PRO_5026045487" evidence="3">
    <location>
        <begin position="21"/>
        <end position="331"/>
    </location>
</feature>
<evidence type="ECO:0000313" key="4">
    <source>
        <dbReference type="EMBL" id="KAF2709927.1"/>
    </source>
</evidence>
<proteinExistence type="predicted"/>
<dbReference type="Proteomes" id="UP000799428">
    <property type="component" value="Unassembled WGS sequence"/>
</dbReference>
<feature type="region of interest" description="Disordered" evidence="1">
    <location>
        <begin position="290"/>
        <end position="309"/>
    </location>
</feature>
<evidence type="ECO:0000256" key="3">
    <source>
        <dbReference type="SAM" id="SignalP"/>
    </source>
</evidence>
<evidence type="ECO:0000256" key="2">
    <source>
        <dbReference type="SAM" id="Phobius"/>
    </source>
</evidence>
<feature type="transmembrane region" description="Helical" evidence="2">
    <location>
        <begin position="253"/>
        <end position="280"/>
    </location>
</feature>
<keyword evidence="2" id="KW-0472">Membrane</keyword>
<organism evidence="4 5">
    <name type="scientific">Pleomassaria siparia CBS 279.74</name>
    <dbReference type="NCBI Taxonomy" id="1314801"/>
    <lineage>
        <taxon>Eukaryota</taxon>
        <taxon>Fungi</taxon>
        <taxon>Dikarya</taxon>
        <taxon>Ascomycota</taxon>
        <taxon>Pezizomycotina</taxon>
        <taxon>Dothideomycetes</taxon>
        <taxon>Pleosporomycetidae</taxon>
        <taxon>Pleosporales</taxon>
        <taxon>Pleomassariaceae</taxon>
        <taxon>Pleomassaria</taxon>
    </lineage>
</organism>
<sequence length="331" mass="36550">MILLKALLLASLLLIQYASADVAPEITIVQDGYNIIAKIPCSGCPFLYQDTSQGSNEPWMEKEYNNALLLNISLPYDSAYLSINNAAIWSGRSTLPRIHATQVLSDLSVSDLSALIAANSLEGSHEAGGFFGISYRHSLRAIKDTPAVIFQFDVIEIWSDLPETPILHKLDNSEQKMLELVLLEKPVYSALEAPAFEIVKASLVSRNHHPVALTSPQQTMHFLDWDENGRKGTVAHSLTAFGNWFIDFLDQGIWALFVFILVVVVLFVVVCLFIVFGWGLGQDDYEKAQVGKAKGSKRRQRSDVESAGRFKSPEELGLLGRARVVGIGKSD</sequence>
<keyword evidence="3" id="KW-0732">Signal</keyword>
<accession>A0A6G1KC41</accession>
<dbReference type="EMBL" id="MU005769">
    <property type="protein sequence ID" value="KAF2709927.1"/>
    <property type="molecule type" value="Genomic_DNA"/>
</dbReference>
<evidence type="ECO:0000256" key="1">
    <source>
        <dbReference type="SAM" id="MobiDB-lite"/>
    </source>
</evidence>
<name>A0A6G1KC41_9PLEO</name>
<protein>
    <submittedName>
        <fullName evidence="4">Uncharacterized protein</fullName>
    </submittedName>
</protein>
<reference evidence="4" key="1">
    <citation type="journal article" date="2020" name="Stud. Mycol.">
        <title>101 Dothideomycetes genomes: a test case for predicting lifestyles and emergence of pathogens.</title>
        <authorList>
            <person name="Haridas S."/>
            <person name="Albert R."/>
            <person name="Binder M."/>
            <person name="Bloem J."/>
            <person name="Labutti K."/>
            <person name="Salamov A."/>
            <person name="Andreopoulos B."/>
            <person name="Baker S."/>
            <person name="Barry K."/>
            <person name="Bills G."/>
            <person name="Bluhm B."/>
            <person name="Cannon C."/>
            <person name="Castanera R."/>
            <person name="Culley D."/>
            <person name="Daum C."/>
            <person name="Ezra D."/>
            <person name="Gonzalez J."/>
            <person name="Henrissat B."/>
            <person name="Kuo A."/>
            <person name="Liang C."/>
            <person name="Lipzen A."/>
            <person name="Lutzoni F."/>
            <person name="Magnuson J."/>
            <person name="Mondo S."/>
            <person name="Nolan M."/>
            <person name="Ohm R."/>
            <person name="Pangilinan J."/>
            <person name="Park H.-J."/>
            <person name="Ramirez L."/>
            <person name="Alfaro M."/>
            <person name="Sun H."/>
            <person name="Tritt A."/>
            <person name="Yoshinaga Y."/>
            <person name="Zwiers L.-H."/>
            <person name="Turgeon B."/>
            <person name="Goodwin S."/>
            <person name="Spatafora J."/>
            <person name="Crous P."/>
            <person name="Grigoriev I."/>
        </authorList>
    </citation>
    <scope>NUCLEOTIDE SEQUENCE</scope>
    <source>
        <strain evidence="4">CBS 279.74</strain>
    </source>
</reference>
<feature type="signal peptide" evidence="3">
    <location>
        <begin position="1"/>
        <end position="20"/>
    </location>
</feature>
<keyword evidence="2" id="KW-1133">Transmembrane helix</keyword>
<gene>
    <name evidence="4" type="ORF">K504DRAFT_466382</name>
</gene>
<dbReference type="OrthoDB" id="3791536at2759"/>
<keyword evidence="2" id="KW-0812">Transmembrane</keyword>